<evidence type="ECO:0000259" key="4">
    <source>
        <dbReference type="PROSITE" id="PS51792"/>
    </source>
</evidence>
<organism evidence="5 6">
    <name type="scientific">Ophiocordyceps australis</name>
    <dbReference type="NCBI Taxonomy" id="1399860"/>
    <lineage>
        <taxon>Eukaryota</taxon>
        <taxon>Fungi</taxon>
        <taxon>Dikarya</taxon>
        <taxon>Ascomycota</taxon>
        <taxon>Pezizomycotina</taxon>
        <taxon>Sordariomycetes</taxon>
        <taxon>Hypocreomycetidae</taxon>
        <taxon>Hypocreales</taxon>
        <taxon>Ophiocordycipitaceae</taxon>
        <taxon>Ophiocordyceps</taxon>
    </lineage>
</organism>
<dbReference type="OrthoDB" id="6407410at2759"/>
<dbReference type="Pfam" id="PF03226">
    <property type="entry name" value="Yippee-Mis18"/>
    <property type="match status" value="1"/>
</dbReference>
<evidence type="ECO:0000256" key="1">
    <source>
        <dbReference type="ARBA" id="ARBA00005613"/>
    </source>
</evidence>
<dbReference type="InterPro" id="IPR034751">
    <property type="entry name" value="Yippee"/>
</dbReference>
<sequence>MSCAADLALASQVISKGFTGRWGRAFLVAPPPPPADPVLHNIRLGPNEDRQLVTGWHVVADISCAMCSRKLGWKYVDARDAAQQYKVGNFILELARVVTHCSWEDSHVAAAASDSAAATPCGAASAATQANDIVFNLDDEQECQDLFDGVWNRDTVAKRRGRTALRRISAT</sequence>
<accession>A0A2C5ZRM0</accession>
<comment type="similarity">
    <text evidence="1">Belongs to the yippee family.</text>
</comment>
<proteinExistence type="inferred from homology"/>
<keyword evidence="6" id="KW-1185">Reference proteome</keyword>
<protein>
    <recommendedName>
        <fullName evidence="4">Yippee domain-containing protein</fullName>
    </recommendedName>
</protein>
<dbReference type="PROSITE" id="PS51792">
    <property type="entry name" value="YIPPEE"/>
    <property type="match status" value="1"/>
</dbReference>
<dbReference type="GO" id="GO:0046872">
    <property type="term" value="F:metal ion binding"/>
    <property type="evidence" value="ECO:0007669"/>
    <property type="project" value="UniProtKB-KW"/>
</dbReference>
<name>A0A2C5ZRM0_9HYPO</name>
<evidence type="ECO:0000313" key="6">
    <source>
        <dbReference type="Proteomes" id="UP000224854"/>
    </source>
</evidence>
<keyword evidence="2" id="KW-0479">Metal-binding</keyword>
<dbReference type="InterPro" id="IPR004910">
    <property type="entry name" value="Yippee/Mis18/Cereblon"/>
</dbReference>
<dbReference type="AlphaFoldDB" id="A0A2C5ZRM0"/>
<gene>
    <name evidence="5" type="ORF">CDD82_7403</name>
</gene>
<dbReference type="PANTHER" id="PTHR13848">
    <property type="entry name" value="PROTEIN YIPPEE-LIKE CG15309-RELATED"/>
    <property type="match status" value="1"/>
</dbReference>
<evidence type="ECO:0000256" key="2">
    <source>
        <dbReference type="ARBA" id="ARBA00022723"/>
    </source>
</evidence>
<evidence type="ECO:0000313" key="5">
    <source>
        <dbReference type="EMBL" id="PHH81971.1"/>
    </source>
</evidence>
<evidence type="ECO:0000256" key="3">
    <source>
        <dbReference type="ARBA" id="ARBA00022833"/>
    </source>
</evidence>
<keyword evidence="3" id="KW-0862">Zinc</keyword>
<dbReference type="EMBL" id="NJEU01000086">
    <property type="protein sequence ID" value="PHH81971.1"/>
    <property type="molecule type" value="Genomic_DNA"/>
</dbReference>
<feature type="domain" description="Yippee" evidence="4">
    <location>
        <begin position="1"/>
        <end position="101"/>
    </location>
</feature>
<dbReference type="InterPro" id="IPR039058">
    <property type="entry name" value="Yippee_fam"/>
</dbReference>
<reference evidence="5 6" key="1">
    <citation type="submission" date="2017-06" db="EMBL/GenBank/DDBJ databases">
        <title>Ant-infecting Ophiocordyceps genomes reveal a high diversity of potential behavioral manipulation genes and a possible major role for enterotoxins.</title>
        <authorList>
            <person name="De Bekker C."/>
            <person name="Evans H.C."/>
            <person name="Brachmann A."/>
            <person name="Hughes D.P."/>
        </authorList>
    </citation>
    <scope>NUCLEOTIDE SEQUENCE [LARGE SCALE GENOMIC DNA]</scope>
    <source>
        <strain evidence="5 6">1348a</strain>
    </source>
</reference>
<comment type="caution">
    <text evidence="5">The sequence shown here is derived from an EMBL/GenBank/DDBJ whole genome shotgun (WGS) entry which is preliminary data.</text>
</comment>
<dbReference type="Proteomes" id="UP000224854">
    <property type="component" value="Unassembled WGS sequence"/>
</dbReference>